<name>A0A5A8DUT3_CAFRO</name>
<feature type="region of interest" description="Disordered" evidence="1">
    <location>
        <begin position="63"/>
        <end position="83"/>
    </location>
</feature>
<organism evidence="4 6">
    <name type="scientific">Cafeteria roenbergensis</name>
    <name type="common">Marine flagellate</name>
    <dbReference type="NCBI Taxonomy" id="33653"/>
    <lineage>
        <taxon>Eukaryota</taxon>
        <taxon>Sar</taxon>
        <taxon>Stramenopiles</taxon>
        <taxon>Bigyra</taxon>
        <taxon>Opalozoa</taxon>
        <taxon>Bicosoecida</taxon>
        <taxon>Cafeteriaceae</taxon>
        <taxon>Cafeteria</taxon>
    </lineage>
</organism>
<dbReference type="InterPro" id="IPR001950">
    <property type="entry name" value="SUI1"/>
</dbReference>
<proteinExistence type="predicted"/>
<dbReference type="EMBL" id="VLTM01000002">
    <property type="protein sequence ID" value="KAA0168424.1"/>
    <property type="molecule type" value="Genomic_DNA"/>
</dbReference>
<dbReference type="GO" id="GO:0003743">
    <property type="term" value="F:translation initiation factor activity"/>
    <property type="evidence" value="ECO:0007669"/>
    <property type="project" value="InterPro"/>
</dbReference>
<dbReference type="GO" id="GO:0002188">
    <property type="term" value="P:translation reinitiation"/>
    <property type="evidence" value="ECO:0007669"/>
    <property type="project" value="TreeGrafter"/>
</dbReference>
<dbReference type="EMBL" id="VLTN01000004">
    <property type="protein sequence ID" value="KAA0156319.1"/>
    <property type="molecule type" value="Genomic_DNA"/>
</dbReference>
<dbReference type="PANTHER" id="PTHR12789">
    <property type="entry name" value="DENSITY-REGULATED PROTEIN HOMOLOG"/>
    <property type="match status" value="1"/>
</dbReference>
<evidence type="ECO:0000259" key="2">
    <source>
        <dbReference type="PROSITE" id="PS50296"/>
    </source>
</evidence>
<dbReference type="Pfam" id="PF01253">
    <property type="entry name" value="SUI1"/>
    <property type="match status" value="1"/>
</dbReference>
<dbReference type="PANTHER" id="PTHR12789:SF0">
    <property type="entry name" value="DENSITY-REGULATED PROTEIN"/>
    <property type="match status" value="1"/>
</dbReference>
<dbReference type="GO" id="GO:0001731">
    <property type="term" value="P:formation of translation preinitiation complex"/>
    <property type="evidence" value="ECO:0007669"/>
    <property type="project" value="TreeGrafter"/>
</dbReference>
<feature type="domain" description="SUI1" evidence="2">
    <location>
        <begin position="113"/>
        <end position="184"/>
    </location>
</feature>
<dbReference type="Pfam" id="PF21023">
    <property type="entry name" value="DENR_N"/>
    <property type="match status" value="1"/>
</dbReference>
<sequence length="207" mass="21063">MAAAAAAAASPEEGPAVVALEVVYCGVCGMPTEYCEYGSTIDRCEAWRKANCPTEGGAAAAAASGAGDADDEEGGAEADEEADAKAEAEASEAAAAGATGKGAKKKVGEAKVVIQSKQVKGRKKWLTMVVGVELFDVKLKDLKKSLSSKFAASASITENAKGTKMVQVGGEVAEEAALFIVQEYGIPATRVFVLQGKKAVSAAKLEV</sequence>
<evidence type="ECO:0000256" key="1">
    <source>
        <dbReference type="SAM" id="MobiDB-lite"/>
    </source>
</evidence>
<dbReference type="InterPro" id="IPR036877">
    <property type="entry name" value="SUI1_dom_sf"/>
</dbReference>
<evidence type="ECO:0000313" key="4">
    <source>
        <dbReference type="EMBL" id="KAA0168424.1"/>
    </source>
</evidence>
<evidence type="ECO:0000313" key="6">
    <source>
        <dbReference type="Proteomes" id="UP000325113"/>
    </source>
</evidence>
<comment type="caution">
    <text evidence="4">The sequence shown here is derived from an EMBL/GenBank/DDBJ whole genome shotgun (WGS) entry which is preliminary data.</text>
</comment>
<accession>A0A5A8DUT3</accession>
<feature type="compositionally biased region" description="Acidic residues" evidence="1">
    <location>
        <begin position="68"/>
        <end position="82"/>
    </location>
</feature>
<evidence type="ECO:0000313" key="3">
    <source>
        <dbReference type="EMBL" id="KAA0156319.1"/>
    </source>
</evidence>
<dbReference type="AlphaFoldDB" id="A0A5A8DUT3"/>
<keyword evidence="5" id="KW-1185">Reference proteome</keyword>
<gene>
    <name evidence="3" type="ORF">FNF29_01112</name>
    <name evidence="4" type="ORF">FNF31_00306</name>
</gene>
<protein>
    <recommendedName>
        <fullName evidence="2">SUI1 domain-containing protein</fullName>
    </recommendedName>
</protein>
<dbReference type="InterPro" id="IPR050318">
    <property type="entry name" value="DENR/SUI1_TIF"/>
</dbReference>
<dbReference type="GO" id="GO:0003729">
    <property type="term" value="F:mRNA binding"/>
    <property type="evidence" value="ECO:0007669"/>
    <property type="project" value="TreeGrafter"/>
</dbReference>
<reference evidence="5 6" key="1">
    <citation type="submission" date="2019-07" db="EMBL/GenBank/DDBJ databases">
        <title>Genomes of Cafeteria roenbergensis.</title>
        <authorList>
            <person name="Fischer M.G."/>
            <person name="Hackl T."/>
            <person name="Roman M."/>
        </authorList>
    </citation>
    <scope>NUCLEOTIDE SEQUENCE [LARGE SCALE GENOMIC DNA]</scope>
    <source>
        <strain evidence="3 5">BVI</strain>
        <strain evidence="4 6">Cflag</strain>
    </source>
</reference>
<dbReference type="OMA" id="WRKRFSC"/>
<dbReference type="SUPFAM" id="SSF55159">
    <property type="entry name" value="eIF1-like"/>
    <property type="match status" value="1"/>
</dbReference>
<evidence type="ECO:0000313" key="5">
    <source>
        <dbReference type="Proteomes" id="UP000323011"/>
    </source>
</evidence>
<dbReference type="Gene3D" id="3.30.780.10">
    <property type="entry name" value="SUI1-like domain"/>
    <property type="match status" value="1"/>
</dbReference>
<dbReference type="InterPro" id="IPR048517">
    <property type="entry name" value="DENR_N"/>
</dbReference>
<dbReference type="PROSITE" id="PS50296">
    <property type="entry name" value="SUI1"/>
    <property type="match status" value="1"/>
</dbReference>
<dbReference type="Proteomes" id="UP000325113">
    <property type="component" value="Unassembled WGS sequence"/>
</dbReference>
<dbReference type="Proteomes" id="UP000323011">
    <property type="component" value="Unassembled WGS sequence"/>
</dbReference>